<evidence type="ECO:0000313" key="1">
    <source>
        <dbReference type="EMBL" id="CAB4149077.1"/>
    </source>
</evidence>
<sequence length="71" mass="8137">MELFTVALVIILALVFLATSFFDCDVIITPIKGIMFGALYNDDVYDIETDHTIQIVILFISFNFLWTTKNK</sequence>
<name>A0A6J5MTB9_9CAUD</name>
<gene>
    <name evidence="1" type="ORF">UFOVP531_45</name>
</gene>
<dbReference type="EMBL" id="LR796512">
    <property type="protein sequence ID" value="CAB4149077.1"/>
    <property type="molecule type" value="Genomic_DNA"/>
</dbReference>
<accession>A0A6J5MTB9</accession>
<reference evidence="1" key="1">
    <citation type="submission" date="2020-04" db="EMBL/GenBank/DDBJ databases">
        <authorList>
            <person name="Chiriac C."/>
            <person name="Salcher M."/>
            <person name="Ghai R."/>
            <person name="Kavagutti S V."/>
        </authorList>
    </citation>
    <scope>NUCLEOTIDE SEQUENCE</scope>
</reference>
<proteinExistence type="predicted"/>
<protein>
    <submittedName>
        <fullName evidence="1">Uncharacterized protein</fullName>
    </submittedName>
</protein>
<organism evidence="1">
    <name type="scientific">uncultured Caudovirales phage</name>
    <dbReference type="NCBI Taxonomy" id="2100421"/>
    <lineage>
        <taxon>Viruses</taxon>
        <taxon>Duplodnaviria</taxon>
        <taxon>Heunggongvirae</taxon>
        <taxon>Uroviricota</taxon>
        <taxon>Caudoviricetes</taxon>
        <taxon>Peduoviridae</taxon>
        <taxon>Maltschvirus</taxon>
        <taxon>Maltschvirus maltsch</taxon>
    </lineage>
</organism>